<keyword evidence="3" id="KW-0804">Transcription</keyword>
<evidence type="ECO:0000256" key="3">
    <source>
        <dbReference type="ARBA" id="ARBA00023163"/>
    </source>
</evidence>
<dbReference type="CDD" id="cd00093">
    <property type="entry name" value="HTH_XRE"/>
    <property type="match status" value="1"/>
</dbReference>
<dbReference type="SMART" id="SM00530">
    <property type="entry name" value="HTH_XRE"/>
    <property type="match status" value="1"/>
</dbReference>
<dbReference type="EMBL" id="JBHSOW010000063">
    <property type="protein sequence ID" value="MFC5650917.1"/>
    <property type="molecule type" value="Genomic_DNA"/>
</dbReference>
<dbReference type="Proteomes" id="UP001596047">
    <property type="component" value="Unassembled WGS sequence"/>
</dbReference>
<sequence>MNGSTIKAIRIKNRLSQRQLAAQLGITPSYLCQIERNKKSISDTIRIKLAQLFEVNDELIEAIRRSKLAL</sequence>
<feature type="domain" description="HTH cro/C1-type" evidence="4">
    <location>
        <begin position="6"/>
        <end position="60"/>
    </location>
</feature>
<organism evidence="5 6">
    <name type="scientific">Paenibacillus solisilvae</name>
    <dbReference type="NCBI Taxonomy" id="2486751"/>
    <lineage>
        <taxon>Bacteria</taxon>
        <taxon>Bacillati</taxon>
        <taxon>Bacillota</taxon>
        <taxon>Bacilli</taxon>
        <taxon>Bacillales</taxon>
        <taxon>Paenibacillaceae</taxon>
        <taxon>Paenibacillus</taxon>
    </lineage>
</organism>
<evidence type="ECO:0000256" key="2">
    <source>
        <dbReference type="ARBA" id="ARBA00023125"/>
    </source>
</evidence>
<protein>
    <submittedName>
        <fullName evidence="5">Helix-turn-helix domain-containing protein</fullName>
    </submittedName>
</protein>
<reference evidence="6" key="1">
    <citation type="journal article" date="2019" name="Int. J. Syst. Evol. Microbiol.">
        <title>The Global Catalogue of Microorganisms (GCM) 10K type strain sequencing project: providing services to taxonomists for standard genome sequencing and annotation.</title>
        <authorList>
            <consortium name="The Broad Institute Genomics Platform"/>
            <consortium name="The Broad Institute Genome Sequencing Center for Infectious Disease"/>
            <person name="Wu L."/>
            <person name="Ma J."/>
        </authorList>
    </citation>
    <scope>NUCLEOTIDE SEQUENCE [LARGE SCALE GENOMIC DNA]</scope>
    <source>
        <strain evidence="6">CGMCC 1.3240</strain>
    </source>
</reference>
<evidence type="ECO:0000313" key="6">
    <source>
        <dbReference type="Proteomes" id="UP001596047"/>
    </source>
</evidence>
<dbReference type="SUPFAM" id="SSF47413">
    <property type="entry name" value="lambda repressor-like DNA-binding domains"/>
    <property type="match status" value="1"/>
</dbReference>
<dbReference type="InterPro" id="IPR050807">
    <property type="entry name" value="TransReg_Diox_bact_type"/>
</dbReference>
<dbReference type="InterPro" id="IPR010982">
    <property type="entry name" value="Lambda_DNA-bd_dom_sf"/>
</dbReference>
<keyword evidence="2" id="KW-0238">DNA-binding</keyword>
<evidence type="ECO:0000256" key="1">
    <source>
        <dbReference type="ARBA" id="ARBA00023015"/>
    </source>
</evidence>
<proteinExistence type="predicted"/>
<dbReference type="PANTHER" id="PTHR46797">
    <property type="entry name" value="HTH-TYPE TRANSCRIPTIONAL REGULATOR"/>
    <property type="match status" value="1"/>
</dbReference>
<dbReference type="PROSITE" id="PS50943">
    <property type="entry name" value="HTH_CROC1"/>
    <property type="match status" value="1"/>
</dbReference>
<comment type="caution">
    <text evidence="5">The sequence shown here is derived from an EMBL/GenBank/DDBJ whole genome shotgun (WGS) entry which is preliminary data.</text>
</comment>
<accession>A0ABW0VZ24</accession>
<evidence type="ECO:0000313" key="5">
    <source>
        <dbReference type="EMBL" id="MFC5650917.1"/>
    </source>
</evidence>
<keyword evidence="6" id="KW-1185">Reference proteome</keyword>
<gene>
    <name evidence="5" type="ORF">ACFPYJ_17715</name>
</gene>
<name>A0ABW0VZ24_9BACL</name>
<evidence type="ECO:0000259" key="4">
    <source>
        <dbReference type="PROSITE" id="PS50943"/>
    </source>
</evidence>
<dbReference type="Gene3D" id="1.10.260.40">
    <property type="entry name" value="lambda repressor-like DNA-binding domains"/>
    <property type="match status" value="1"/>
</dbReference>
<dbReference type="RefSeq" id="WP_379189501.1">
    <property type="nucleotide sequence ID" value="NZ_JBHSOW010000063.1"/>
</dbReference>
<dbReference type="InterPro" id="IPR001387">
    <property type="entry name" value="Cro/C1-type_HTH"/>
</dbReference>
<dbReference type="PANTHER" id="PTHR46797:SF23">
    <property type="entry name" value="HTH-TYPE TRANSCRIPTIONAL REGULATOR SUTR"/>
    <property type="match status" value="1"/>
</dbReference>
<dbReference type="Pfam" id="PF01381">
    <property type="entry name" value="HTH_3"/>
    <property type="match status" value="1"/>
</dbReference>
<keyword evidence="1" id="KW-0805">Transcription regulation</keyword>